<dbReference type="InterPro" id="IPR001611">
    <property type="entry name" value="Leu-rich_rpt"/>
</dbReference>
<protein>
    <submittedName>
        <fullName evidence="2">STM4015 family protein</fullName>
    </submittedName>
</protein>
<organism evidence="2 3">
    <name type="scientific">Paenibacillus sepulcri</name>
    <dbReference type="NCBI Taxonomy" id="359917"/>
    <lineage>
        <taxon>Bacteria</taxon>
        <taxon>Bacillati</taxon>
        <taxon>Bacillota</taxon>
        <taxon>Bacilli</taxon>
        <taxon>Bacillales</taxon>
        <taxon>Paenibacillaceae</taxon>
        <taxon>Paenibacillus</taxon>
    </lineage>
</organism>
<comment type="caution">
    <text evidence="2">The sequence shown here is derived from an EMBL/GenBank/DDBJ whole genome shotgun (WGS) entry which is preliminary data.</text>
</comment>
<dbReference type="NCBIfam" id="NF038076">
    <property type="entry name" value="fam_STM4015"/>
    <property type="match status" value="1"/>
</dbReference>
<evidence type="ECO:0000313" key="2">
    <source>
        <dbReference type="EMBL" id="MBW7455303.1"/>
    </source>
</evidence>
<sequence>MSEVKLSIDYDQYEAGQKVEEWIEKLADSPESQGLTSLIIGEWGGAYENDSSGIVETLVRLKDRFPALRQLFIGDMGFEECEVSWIMQSNIAPVLDAYPELTSLTIKGSSGLELDPARHGKLEELIIICGGLGKNVLNSIKDSHLPLLNKLELYLGVEDYGFDGGLEDVLPLIEAGRFPNLTYLGLKNSEIQNEIALALADAPILDQLHTLDLSMGTLTDAGAEALINSEKVKKLQKLDLSYHYMSDGMLQRWEQTGLNVDTSEQQDLDDDEDYRYPALTE</sequence>
<evidence type="ECO:0000313" key="3">
    <source>
        <dbReference type="Proteomes" id="UP001519887"/>
    </source>
</evidence>
<gene>
    <name evidence="2" type="ORF">K0U00_14855</name>
</gene>
<evidence type="ECO:0000256" key="1">
    <source>
        <dbReference type="SAM" id="MobiDB-lite"/>
    </source>
</evidence>
<dbReference type="Proteomes" id="UP001519887">
    <property type="component" value="Unassembled WGS sequence"/>
</dbReference>
<dbReference type="RefSeq" id="WP_210039857.1">
    <property type="nucleotide sequence ID" value="NZ_JBHLVU010000008.1"/>
</dbReference>
<dbReference type="Gene3D" id="3.80.10.10">
    <property type="entry name" value="Ribonuclease Inhibitor"/>
    <property type="match status" value="1"/>
</dbReference>
<reference evidence="2 3" key="1">
    <citation type="submission" date="2021-07" db="EMBL/GenBank/DDBJ databases">
        <title>Paenibacillus radiodurans sp. nov., isolated from the southeastern edge of Tengger Desert.</title>
        <authorList>
            <person name="Zhang G."/>
        </authorList>
    </citation>
    <scope>NUCLEOTIDE SEQUENCE [LARGE SCALE GENOMIC DNA]</scope>
    <source>
        <strain evidence="2 3">CCM 7311</strain>
    </source>
</reference>
<dbReference type="EMBL" id="JAHZIK010000338">
    <property type="protein sequence ID" value="MBW7455303.1"/>
    <property type="molecule type" value="Genomic_DNA"/>
</dbReference>
<feature type="compositionally biased region" description="Acidic residues" evidence="1">
    <location>
        <begin position="264"/>
        <end position="273"/>
    </location>
</feature>
<dbReference type="Pfam" id="PF13516">
    <property type="entry name" value="LRR_6"/>
    <property type="match status" value="1"/>
</dbReference>
<dbReference type="InterPro" id="IPR032675">
    <property type="entry name" value="LRR_dom_sf"/>
</dbReference>
<keyword evidence="3" id="KW-1185">Reference proteome</keyword>
<proteinExistence type="predicted"/>
<dbReference type="InterPro" id="IPR047722">
    <property type="entry name" value="STM4015-like"/>
</dbReference>
<name>A0ABS7C326_9BACL</name>
<accession>A0ABS7C326</accession>
<dbReference type="SUPFAM" id="SSF52047">
    <property type="entry name" value="RNI-like"/>
    <property type="match status" value="1"/>
</dbReference>
<feature type="region of interest" description="Disordered" evidence="1">
    <location>
        <begin position="260"/>
        <end position="281"/>
    </location>
</feature>